<keyword evidence="1" id="KW-0175">Coiled coil</keyword>
<dbReference type="EMBL" id="CCKQ01008682">
    <property type="protein sequence ID" value="CDW80150.1"/>
    <property type="molecule type" value="Genomic_DNA"/>
</dbReference>
<accession>A0A078AD30</accession>
<proteinExistence type="predicted"/>
<dbReference type="AlphaFoldDB" id="A0A078AD30"/>
<organism evidence="3 4">
    <name type="scientific">Stylonychia lemnae</name>
    <name type="common">Ciliate</name>
    <dbReference type="NCBI Taxonomy" id="5949"/>
    <lineage>
        <taxon>Eukaryota</taxon>
        <taxon>Sar</taxon>
        <taxon>Alveolata</taxon>
        <taxon>Ciliophora</taxon>
        <taxon>Intramacronucleata</taxon>
        <taxon>Spirotrichea</taxon>
        <taxon>Stichotrichia</taxon>
        <taxon>Sporadotrichida</taxon>
        <taxon>Oxytrichidae</taxon>
        <taxon>Stylonychinae</taxon>
        <taxon>Stylonychia</taxon>
    </lineage>
</organism>
<feature type="compositionally biased region" description="Low complexity" evidence="2">
    <location>
        <begin position="1"/>
        <end position="15"/>
    </location>
</feature>
<protein>
    <submittedName>
        <fullName evidence="3">Uncharacterized protein</fullName>
    </submittedName>
</protein>
<evidence type="ECO:0000313" key="3">
    <source>
        <dbReference type="EMBL" id="CDW80150.1"/>
    </source>
</evidence>
<keyword evidence="4" id="KW-1185">Reference proteome</keyword>
<feature type="compositionally biased region" description="Polar residues" evidence="2">
    <location>
        <begin position="16"/>
        <end position="41"/>
    </location>
</feature>
<feature type="coiled-coil region" evidence="1">
    <location>
        <begin position="193"/>
        <end position="227"/>
    </location>
</feature>
<feature type="region of interest" description="Disordered" evidence="2">
    <location>
        <begin position="1"/>
        <end position="56"/>
    </location>
</feature>
<dbReference type="Proteomes" id="UP000039865">
    <property type="component" value="Unassembled WGS sequence"/>
</dbReference>
<sequence>MKQHNSINHHQSSISTKQSLQSHSPSKNSINSLKSQTVSSRTKAKPNIRDKLSNLESNLETLRKDIDHQEAQMIDKRQKETITLEKDLTRQITKLKDGLSKLTDVIVEEFEQVRYEARNDIQKTEWEFLKRMESIEIKQQRMLQDQTSEDLLMKQRVEQQHQYVINFENHIRREQDRQKMLQSSLLTDTQYSCKQLTEDVQNVFKQIKSLQQNIRIKDEILESLKNQQDLSFKKQDDLEANFNQFVEIQTENTFKLDQKLERAVKDLDILKSKIYTTHEQNFDSMIKKLNFIEYLKLTLILKQAFDFYNFDRELFRIQRDLVRIAQYRLQESQKEGYLKIKLLFSRLMIKITCKNKYSMISGKIQLKI</sequence>
<evidence type="ECO:0000256" key="2">
    <source>
        <dbReference type="SAM" id="MobiDB-lite"/>
    </source>
</evidence>
<gene>
    <name evidence="3" type="primary">Contig2189.g2352</name>
    <name evidence="3" type="ORF">STYLEM_9146</name>
</gene>
<evidence type="ECO:0000256" key="1">
    <source>
        <dbReference type="SAM" id="Coils"/>
    </source>
</evidence>
<reference evidence="3 4" key="1">
    <citation type="submission" date="2014-06" db="EMBL/GenBank/DDBJ databases">
        <authorList>
            <person name="Swart Estienne"/>
        </authorList>
    </citation>
    <scope>NUCLEOTIDE SEQUENCE [LARGE SCALE GENOMIC DNA]</scope>
    <source>
        <strain evidence="3 4">130c</strain>
    </source>
</reference>
<name>A0A078AD30_STYLE</name>
<dbReference type="InParanoid" id="A0A078AD30"/>
<evidence type="ECO:0000313" key="4">
    <source>
        <dbReference type="Proteomes" id="UP000039865"/>
    </source>
</evidence>